<proteinExistence type="predicted"/>
<keyword evidence="2" id="KW-1185">Reference proteome</keyword>
<dbReference type="Pfam" id="PF12069">
    <property type="entry name" value="DUF3549"/>
    <property type="match status" value="1"/>
</dbReference>
<reference evidence="1 2" key="1">
    <citation type="submission" date="2019-04" db="EMBL/GenBank/DDBJ databases">
        <authorList>
            <person name="Hwang J.C."/>
        </authorList>
    </citation>
    <scope>NUCLEOTIDE SEQUENCE [LARGE SCALE GENOMIC DNA]</scope>
    <source>
        <strain evidence="1 2">IMCC35002</strain>
    </source>
</reference>
<comment type="caution">
    <text evidence="1">The sequence shown here is derived from an EMBL/GenBank/DDBJ whole genome shotgun (WGS) entry which is preliminary data.</text>
</comment>
<gene>
    <name evidence="1" type="ORF">FCL42_20285</name>
</gene>
<accession>A0A4U1BFW9</accession>
<dbReference type="AlphaFoldDB" id="A0A4U1BFW9"/>
<dbReference type="OrthoDB" id="5597089at2"/>
<dbReference type="EMBL" id="SWCJ01000026">
    <property type="protein sequence ID" value="TKB49586.1"/>
    <property type="molecule type" value="Genomic_DNA"/>
</dbReference>
<evidence type="ECO:0000313" key="1">
    <source>
        <dbReference type="EMBL" id="TKB49586.1"/>
    </source>
</evidence>
<name>A0A4U1BFW9_9GAMM</name>
<organism evidence="1 2">
    <name type="scientific">Ferrimonas aestuarii</name>
    <dbReference type="NCBI Taxonomy" id="2569539"/>
    <lineage>
        <taxon>Bacteria</taxon>
        <taxon>Pseudomonadati</taxon>
        <taxon>Pseudomonadota</taxon>
        <taxon>Gammaproteobacteria</taxon>
        <taxon>Alteromonadales</taxon>
        <taxon>Ferrimonadaceae</taxon>
        <taxon>Ferrimonas</taxon>
    </lineage>
</organism>
<dbReference type="Proteomes" id="UP000305675">
    <property type="component" value="Unassembled WGS sequence"/>
</dbReference>
<evidence type="ECO:0000313" key="2">
    <source>
        <dbReference type="Proteomes" id="UP000305675"/>
    </source>
</evidence>
<sequence length="355" mass="39654">MPPTCAKAHRHTNRNDTMENINTLHQFLQAAGVQYQAFDLGRRVTPLDPIEFAQVESLSTAYPYPRNGHAWLGLLFWNQGLSKDHYIWFIKLPLDEMGKLNPAARSQFLQTVIDALGENPTAPMTEEKQQQLKSNPFIFTPPQEKLAVFHALVNKQLARPASIYFEHCQSYLQGQMDWDNWQQIGLQGLADVMARPTTEMLDKHLPQAIEQMPPQPLAAFASVAENFKASDAMANSWLALMADGSNDTINQMALRGLAGHPQHLSTAIKLALPHASADTLVIIAARGWLALNDAELLMNYLEQLAKQDHQLFIGLYSDLVSMPSLRQQVLTNIRRPDRSAELTAAIGQLMQTLGA</sequence>
<dbReference type="InterPro" id="IPR021936">
    <property type="entry name" value="DUF3549"/>
</dbReference>
<protein>
    <submittedName>
        <fullName evidence="1">DUF3549 family protein</fullName>
    </submittedName>
</protein>